<evidence type="ECO:0000313" key="2">
    <source>
        <dbReference type="WBParaSite" id="PDA_v2.g29069.t1"/>
    </source>
</evidence>
<keyword evidence="1" id="KW-1185">Reference proteome</keyword>
<dbReference type="AlphaFoldDB" id="A0A914QBV5"/>
<name>A0A914QBV5_9BILA</name>
<dbReference type="PANTHER" id="PTHR21525:SF9">
    <property type="entry name" value="CHANNEL_COLICIN DOMAIN-CONTAINING PROTEIN"/>
    <property type="match status" value="1"/>
</dbReference>
<dbReference type="Proteomes" id="UP000887578">
    <property type="component" value="Unplaced"/>
</dbReference>
<evidence type="ECO:0000313" key="1">
    <source>
        <dbReference type="Proteomes" id="UP000887578"/>
    </source>
</evidence>
<accession>A0A914QBV5</accession>
<reference evidence="2" key="1">
    <citation type="submission" date="2022-11" db="UniProtKB">
        <authorList>
            <consortium name="WormBaseParasite"/>
        </authorList>
    </citation>
    <scope>IDENTIFICATION</scope>
</reference>
<dbReference type="WBParaSite" id="PDA_v2.g29069.t1">
    <property type="protein sequence ID" value="PDA_v2.g29069.t1"/>
    <property type="gene ID" value="PDA_v2.g29069"/>
</dbReference>
<sequence>MKFPAKGAFNVYDKTFRNAKGKVPWAFRIDTPHKGAPTHHININPKISGVPDPHIPISSAQFSAAKFAGKVLDKANRIALPVAVAIDIGRLGLATYEDYKNGTIRNVVETCASIAGGYGGGYGGAVAGATIGTAIFPGPGTFGGAIVGGIAVDLVDLLVPKN</sequence>
<dbReference type="PANTHER" id="PTHR21525">
    <property type="entry name" value="MOTILE SPERM PROTEIN"/>
    <property type="match status" value="1"/>
</dbReference>
<proteinExistence type="predicted"/>
<protein>
    <submittedName>
        <fullName evidence="2">Uncharacterized protein</fullName>
    </submittedName>
</protein>
<organism evidence="1 2">
    <name type="scientific">Panagrolaimus davidi</name>
    <dbReference type="NCBI Taxonomy" id="227884"/>
    <lineage>
        <taxon>Eukaryota</taxon>
        <taxon>Metazoa</taxon>
        <taxon>Ecdysozoa</taxon>
        <taxon>Nematoda</taxon>
        <taxon>Chromadorea</taxon>
        <taxon>Rhabditida</taxon>
        <taxon>Tylenchina</taxon>
        <taxon>Panagrolaimomorpha</taxon>
        <taxon>Panagrolaimoidea</taxon>
        <taxon>Panagrolaimidae</taxon>
        <taxon>Panagrolaimus</taxon>
    </lineage>
</organism>